<dbReference type="EMBL" id="MU275848">
    <property type="protein sequence ID" value="KAI0051986.1"/>
    <property type="molecule type" value="Genomic_DNA"/>
</dbReference>
<gene>
    <name evidence="1" type="ORF">FA95DRAFT_1602221</name>
</gene>
<evidence type="ECO:0000313" key="1">
    <source>
        <dbReference type="EMBL" id="KAI0051986.1"/>
    </source>
</evidence>
<protein>
    <submittedName>
        <fullName evidence="1">Uncharacterized protein</fullName>
    </submittedName>
</protein>
<evidence type="ECO:0000313" key="2">
    <source>
        <dbReference type="Proteomes" id="UP000814033"/>
    </source>
</evidence>
<reference evidence="1" key="1">
    <citation type="submission" date="2021-02" db="EMBL/GenBank/DDBJ databases">
        <authorList>
            <consortium name="DOE Joint Genome Institute"/>
            <person name="Ahrendt S."/>
            <person name="Looney B.P."/>
            <person name="Miyauchi S."/>
            <person name="Morin E."/>
            <person name="Drula E."/>
            <person name="Courty P.E."/>
            <person name="Chicoki N."/>
            <person name="Fauchery L."/>
            <person name="Kohler A."/>
            <person name="Kuo A."/>
            <person name="Labutti K."/>
            <person name="Pangilinan J."/>
            <person name="Lipzen A."/>
            <person name="Riley R."/>
            <person name="Andreopoulos W."/>
            <person name="He G."/>
            <person name="Johnson J."/>
            <person name="Barry K.W."/>
            <person name="Grigoriev I.V."/>
            <person name="Nagy L."/>
            <person name="Hibbett D."/>
            <person name="Henrissat B."/>
            <person name="Matheny P.B."/>
            <person name="Labbe J."/>
            <person name="Martin F."/>
        </authorList>
    </citation>
    <scope>NUCLEOTIDE SEQUENCE</scope>
    <source>
        <strain evidence="1">FP105234-sp</strain>
    </source>
</reference>
<proteinExistence type="predicted"/>
<dbReference type="Proteomes" id="UP000814033">
    <property type="component" value="Unassembled WGS sequence"/>
</dbReference>
<reference evidence="1" key="2">
    <citation type="journal article" date="2022" name="New Phytol.">
        <title>Evolutionary transition to the ectomycorrhizal habit in the genomes of a hyperdiverse lineage of mushroom-forming fungi.</title>
        <authorList>
            <person name="Looney B."/>
            <person name="Miyauchi S."/>
            <person name="Morin E."/>
            <person name="Drula E."/>
            <person name="Courty P.E."/>
            <person name="Kohler A."/>
            <person name="Kuo A."/>
            <person name="LaButti K."/>
            <person name="Pangilinan J."/>
            <person name="Lipzen A."/>
            <person name="Riley R."/>
            <person name="Andreopoulos W."/>
            <person name="He G."/>
            <person name="Johnson J."/>
            <person name="Nolan M."/>
            <person name="Tritt A."/>
            <person name="Barry K.W."/>
            <person name="Grigoriev I.V."/>
            <person name="Nagy L.G."/>
            <person name="Hibbett D."/>
            <person name="Henrissat B."/>
            <person name="Matheny P.B."/>
            <person name="Labbe J."/>
            <person name="Martin F.M."/>
        </authorList>
    </citation>
    <scope>NUCLEOTIDE SEQUENCE</scope>
    <source>
        <strain evidence="1">FP105234-sp</strain>
    </source>
</reference>
<accession>A0ACB8S7R6</accession>
<name>A0ACB8S7R6_9AGAM</name>
<organism evidence="1 2">
    <name type="scientific">Auriscalpium vulgare</name>
    <dbReference type="NCBI Taxonomy" id="40419"/>
    <lineage>
        <taxon>Eukaryota</taxon>
        <taxon>Fungi</taxon>
        <taxon>Dikarya</taxon>
        <taxon>Basidiomycota</taxon>
        <taxon>Agaricomycotina</taxon>
        <taxon>Agaricomycetes</taxon>
        <taxon>Russulales</taxon>
        <taxon>Auriscalpiaceae</taxon>
        <taxon>Auriscalpium</taxon>
    </lineage>
</organism>
<comment type="caution">
    <text evidence="1">The sequence shown here is derived from an EMBL/GenBank/DDBJ whole genome shotgun (WGS) entry which is preliminary data.</text>
</comment>
<keyword evidence="2" id="KW-1185">Reference proteome</keyword>
<sequence length="272" mass="29506">MDAADTRAQAINLLAGHLYNSDAPNTLTLTLVEFHNPSRVKQKEPIVWRGTIDTSFIPERGDASTTTFLSVLVTPDDASKTRLSCGRVLLQLFPDVIDGPAVGAPANAYERQIRIFQSLRQTSLGPVSVPLLRAEATWEVYTMDRTSSRTMKLKGRAIIFEGEELFGEGKTVTTAQSYMGFDLEVLDKLQAAFSIDTIDLGIPIHLGMVRAHEIICSEVQVAGGGSKKTVSLHALYGGAFTGDGEKEVKSARDGRGIALSGLGDAIRNKRRE</sequence>